<keyword evidence="2" id="KW-1185">Reference proteome</keyword>
<organism evidence="1 2">
    <name type="scientific">Blattamonas nauphoetae</name>
    <dbReference type="NCBI Taxonomy" id="2049346"/>
    <lineage>
        <taxon>Eukaryota</taxon>
        <taxon>Metamonada</taxon>
        <taxon>Preaxostyla</taxon>
        <taxon>Oxymonadida</taxon>
        <taxon>Blattamonas</taxon>
    </lineage>
</organism>
<accession>A0ABQ9WME6</accession>
<protein>
    <recommendedName>
        <fullName evidence="3">HAT C-terminal dimerisation domain-containing protein</fullName>
    </recommendedName>
</protein>
<dbReference type="Proteomes" id="UP001281761">
    <property type="component" value="Unassembled WGS sequence"/>
</dbReference>
<reference evidence="1 2" key="1">
    <citation type="journal article" date="2022" name="bioRxiv">
        <title>Genomics of Preaxostyla Flagellates Illuminates Evolutionary Transitions and the Path Towards Mitochondrial Loss.</title>
        <authorList>
            <person name="Novak L.V.F."/>
            <person name="Treitli S.C."/>
            <person name="Pyrih J."/>
            <person name="Halakuc P."/>
            <person name="Pipaliya S.V."/>
            <person name="Vacek V."/>
            <person name="Brzon O."/>
            <person name="Soukal P."/>
            <person name="Eme L."/>
            <person name="Dacks J.B."/>
            <person name="Karnkowska A."/>
            <person name="Elias M."/>
            <person name="Hampl V."/>
        </authorList>
    </citation>
    <scope>NUCLEOTIDE SEQUENCE [LARGE SCALE GENOMIC DNA]</scope>
    <source>
        <strain evidence="1">NAU3</strain>
        <tissue evidence="1">Gut</tissue>
    </source>
</reference>
<evidence type="ECO:0008006" key="3">
    <source>
        <dbReference type="Google" id="ProtNLM"/>
    </source>
</evidence>
<name>A0ABQ9WME6_9EUKA</name>
<evidence type="ECO:0000313" key="1">
    <source>
        <dbReference type="EMBL" id="KAK2940641.1"/>
    </source>
</evidence>
<dbReference type="EMBL" id="JARBJD010000636">
    <property type="protein sequence ID" value="KAK2940641.1"/>
    <property type="molecule type" value="Genomic_DNA"/>
</dbReference>
<sequence>MVERGFEEKRLTKPLTIRWSTTRIALLELLQYASIFPVVHSDSADQETQRLVTKFSTSLELHRVAGILVLLTMTYEVTLFFQQAVVTIPMAIARVKMLREQINSLTLEELNSEIKNTLRSCGRNSNEDHSMIIAAECLQLSKELDHQLFTRFTSTTESDALDFISHDVLMSPNTREGDLFIETLGIRFRQFIHFRLYPHVVVHWHHLKAVYQANFGTQLRTTTTIIDLLLTDSQFSSCTAILPIIKIVQIASSTTVETEREFSFLHFTKRKERARLQTDHLQILTRIHRNAPRILSDQEVNELYSEDRDVVIQKQKRIESASSNADVIFDDSSSESSSPF</sequence>
<gene>
    <name evidence="1" type="ORF">BLNAU_24449</name>
</gene>
<evidence type="ECO:0000313" key="2">
    <source>
        <dbReference type="Proteomes" id="UP001281761"/>
    </source>
</evidence>
<comment type="caution">
    <text evidence="1">The sequence shown here is derived from an EMBL/GenBank/DDBJ whole genome shotgun (WGS) entry which is preliminary data.</text>
</comment>
<proteinExistence type="predicted"/>